<dbReference type="PANTHER" id="PTHR43630">
    <property type="entry name" value="POLY-BETA-1,6-N-ACETYL-D-GLUCOSAMINE SYNTHASE"/>
    <property type="match status" value="1"/>
</dbReference>
<accession>A0A7X2H9W3</accession>
<dbReference type="InterPro" id="IPR029044">
    <property type="entry name" value="Nucleotide-diphossugar_trans"/>
</dbReference>
<comment type="caution">
    <text evidence="2">The sequence shown here is derived from an EMBL/GenBank/DDBJ whole genome shotgun (WGS) entry which is preliminary data.</text>
</comment>
<protein>
    <submittedName>
        <fullName evidence="2">Glycosyltransferase</fullName>
    </submittedName>
</protein>
<keyword evidence="2" id="KW-0808">Transferase</keyword>
<dbReference type="Gene3D" id="3.90.550.10">
    <property type="entry name" value="Spore Coat Polysaccharide Biosynthesis Protein SpsA, Chain A"/>
    <property type="match status" value="1"/>
</dbReference>
<dbReference type="Pfam" id="PF00535">
    <property type="entry name" value="Glycos_transf_2"/>
    <property type="match status" value="1"/>
</dbReference>
<dbReference type="CDD" id="cd02511">
    <property type="entry name" value="Beta4Glucosyltransferase"/>
    <property type="match status" value="1"/>
</dbReference>
<gene>
    <name evidence="2" type="ORF">GJB61_24715</name>
</gene>
<dbReference type="InterPro" id="IPR011990">
    <property type="entry name" value="TPR-like_helical_dom_sf"/>
</dbReference>
<dbReference type="RefSeq" id="WP_154121664.1">
    <property type="nucleotide sequence ID" value="NZ_WJXB01000012.1"/>
</dbReference>
<evidence type="ECO:0000313" key="3">
    <source>
        <dbReference type="Proteomes" id="UP000463051"/>
    </source>
</evidence>
<organism evidence="2 3">
    <name type="scientific">Paenibacillus monticola</name>
    <dbReference type="NCBI Taxonomy" id="2666075"/>
    <lineage>
        <taxon>Bacteria</taxon>
        <taxon>Bacillati</taxon>
        <taxon>Bacillota</taxon>
        <taxon>Bacilli</taxon>
        <taxon>Bacillales</taxon>
        <taxon>Paenibacillaceae</taxon>
        <taxon>Paenibacillus</taxon>
    </lineage>
</organism>
<dbReference type="InterPro" id="IPR001173">
    <property type="entry name" value="Glyco_trans_2-like"/>
</dbReference>
<keyword evidence="3" id="KW-1185">Reference proteome</keyword>
<feature type="domain" description="Glycosyltransferase 2-like" evidence="1">
    <location>
        <begin position="5"/>
        <end position="90"/>
    </location>
</feature>
<dbReference type="SUPFAM" id="SSF53448">
    <property type="entry name" value="Nucleotide-diphospho-sugar transferases"/>
    <property type="match status" value="1"/>
</dbReference>
<dbReference type="PANTHER" id="PTHR43630:SF2">
    <property type="entry name" value="GLYCOSYLTRANSFERASE"/>
    <property type="match status" value="1"/>
</dbReference>
<dbReference type="SUPFAM" id="SSF48452">
    <property type="entry name" value="TPR-like"/>
    <property type="match status" value="1"/>
</dbReference>
<dbReference type="EMBL" id="WJXB01000012">
    <property type="protein sequence ID" value="MRN56179.1"/>
    <property type="molecule type" value="Genomic_DNA"/>
</dbReference>
<dbReference type="GO" id="GO:0016740">
    <property type="term" value="F:transferase activity"/>
    <property type="evidence" value="ECO:0007669"/>
    <property type="project" value="UniProtKB-KW"/>
</dbReference>
<dbReference type="Proteomes" id="UP000463051">
    <property type="component" value="Unassembled WGS sequence"/>
</dbReference>
<dbReference type="AlphaFoldDB" id="A0A7X2H9W3"/>
<dbReference type="Gene3D" id="1.25.40.10">
    <property type="entry name" value="Tetratricopeptide repeat domain"/>
    <property type="match status" value="1"/>
</dbReference>
<reference evidence="2 3" key="1">
    <citation type="submission" date="2019-11" db="EMBL/GenBank/DDBJ databases">
        <title>Paenibacillus monticola sp. nov., a novel PGPR strain isolated from mountain sample in China.</title>
        <authorList>
            <person name="Zhao Q."/>
            <person name="Li H.-P."/>
            <person name="Zhang J.-L."/>
        </authorList>
    </citation>
    <scope>NUCLEOTIDE SEQUENCE [LARGE SCALE GENOMIC DNA]</scope>
    <source>
        <strain evidence="2 3">LC-T2</strain>
    </source>
</reference>
<sequence>MISISLCMIVRNEEEGLFHCLSSIKEIVDEIVIVDTGSTDKTKEVASQFGAVLYDFEWIDNFAAARNYAFSQATQEYILWLDADDTIKEQDQALFKELKVTLPPEIHRVTMPYNLAFDSDGNVTSSLRRNRLVRRDCQFQWIGPVHEYLEVSGNVYNSEVCITHKKDKAHTDRNLQIYRKRVERGEQFSPRDLYYYANELRDHAFYQEAAAYYDRFLTTEKGWVEDNIQACLKLADCQKHLGDQEREFQAICKTLQYDLPRAEFCCQAGAYFVEKGQYRQGIYWYNLALQLPASEYSMGITNRAASTWVPHLQLCLCYDRMGDHLQANEHNELALSFAPSHPSMLYNRKYFQTLLGAE</sequence>
<proteinExistence type="predicted"/>
<name>A0A7X2H9W3_9BACL</name>
<evidence type="ECO:0000259" key="1">
    <source>
        <dbReference type="Pfam" id="PF00535"/>
    </source>
</evidence>
<evidence type="ECO:0000313" key="2">
    <source>
        <dbReference type="EMBL" id="MRN56179.1"/>
    </source>
</evidence>